<dbReference type="InParanoid" id="F2UCU5"/>
<dbReference type="Pfam" id="PF07393">
    <property type="entry name" value="Sec10_HB"/>
    <property type="match status" value="1"/>
</dbReference>
<dbReference type="InterPro" id="IPR048627">
    <property type="entry name" value="Sec10_HB"/>
</dbReference>
<keyword evidence="4 5" id="KW-0175">Coiled coil</keyword>
<dbReference type="PANTHER" id="PTHR12100:SF0">
    <property type="entry name" value="EXOCYST COMPLEX COMPONENT 5"/>
    <property type="match status" value="1"/>
</dbReference>
<dbReference type="OrthoDB" id="125856at2759"/>
<evidence type="ECO:0000256" key="2">
    <source>
        <dbReference type="ARBA" id="ARBA00022448"/>
    </source>
</evidence>
<feature type="domain" description="Exocyst complex component Sec10 N-terminal" evidence="7">
    <location>
        <begin position="28"/>
        <end position="129"/>
    </location>
</feature>
<dbReference type="InterPro" id="IPR048625">
    <property type="entry name" value="Sec10_N"/>
</dbReference>
<dbReference type="FunCoup" id="F2UCU5">
    <property type="interactions" value="1765"/>
</dbReference>
<dbReference type="PANTHER" id="PTHR12100">
    <property type="entry name" value="SEC10"/>
    <property type="match status" value="1"/>
</dbReference>
<feature type="domain" description="Exocyst complex component Sec10-like alpha-helical bundle" evidence="6">
    <location>
        <begin position="175"/>
        <end position="712"/>
    </location>
</feature>
<accession>F2UCU5</accession>
<dbReference type="eggNOG" id="KOG3745">
    <property type="taxonomic scope" value="Eukaryota"/>
</dbReference>
<evidence type="ECO:0000259" key="6">
    <source>
        <dbReference type="Pfam" id="PF07393"/>
    </source>
</evidence>
<evidence type="ECO:0000256" key="4">
    <source>
        <dbReference type="ARBA" id="ARBA00023054"/>
    </source>
</evidence>
<dbReference type="AlphaFoldDB" id="F2UCU5"/>
<evidence type="ECO:0000256" key="3">
    <source>
        <dbReference type="ARBA" id="ARBA00022483"/>
    </source>
</evidence>
<protein>
    <submittedName>
        <fullName evidence="8">Uncharacterized protein</fullName>
    </submittedName>
</protein>
<reference evidence="8" key="1">
    <citation type="submission" date="2009-08" db="EMBL/GenBank/DDBJ databases">
        <title>Annotation of Salpingoeca rosetta.</title>
        <authorList>
            <consortium name="The Broad Institute Genome Sequencing Platform"/>
            <person name="Russ C."/>
            <person name="Cuomo C."/>
            <person name="Burger G."/>
            <person name="Gray M.W."/>
            <person name="Holland P.W.H."/>
            <person name="King N."/>
            <person name="Lang F.B.F."/>
            <person name="Roger A.J."/>
            <person name="Ruiz-Trillo I."/>
            <person name="Young S.K."/>
            <person name="Zeng Q."/>
            <person name="Gargeya S."/>
            <person name="Alvarado L."/>
            <person name="Berlin A."/>
            <person name="Chapman S.B."/>
            <person name="Chen Z."/>
            <person name="Freedman E."/>
            <person name="Gellesch M."/>
            <person name="Goldberg J."/>
            <person name="Griggs A."/>
            <person name="Gujja S."/>
            <person name="Heilman E."/>
            <person name="Heiman D."/>
            <person name="Howarth C."/>
            <person name="Mehta T."/>
            <person name="Neiman D."/>
            <person name="Pearson M."/>
            <person name="Roberts A."/>
            <person name="Saif S."/>
            <person name="Shea T."/>
            <person name="Shenoy N."/>
            <person name="Sisk P."/>
            <person name="Stolte C."/>
            <person name="Sykes S."/>
            <person name="White J."/>
            <person name="Yandava C."/>
            <person name="Haas B."/>
            <person name="Nusbaum C."/>
            <person name="Birren B."/>
        </authorList>
    </citation>
    <scope>NUCLEOTIDE SEQUENCE [LARGE SCALE GENOMIC DNA]</scope>
    <source>
        <strain evidence="8">ATCC 50818</strain>
    </source>
</reference>
<dbReference type="Gene3D" id="1.20.58.1970">
    <property type="match status" value="1"/>
</dbReference>
<keyword evidence="2" id="KW-0813">Transport</keyword>
<evidence type="ECO:0000313" key="8">
    <source>
        <dbReference type="EMBL" id="EGD74440.1"/>
    </source>
</evidence>
<dbReference type="Pfam" id="PF20667">
    <property type="entry name" value="Sec10_N"/>
    <property type="match status" value="1"/>
</dbReference>
<dbReference type="EMBL" id="GL832969">
    <property type="protein sequence ID" value="EGD74440.1"/>
    <property type="molecule type" value="Genomic_DNA"/>
</dbReference>
<dbReference type="GO" id="GO:0000145">
    <property type="term" value="C:exocyst"/>
    <property type="evidence" value="ECO:0007669"/>
    <property type="project" value="TreeGrafter"/>
</dbReference>
<dbReference type="InterPro" id="IPR009976">
    <property type="entry name" value="Sec10-like"/>
</dbReference>
<dbReference type="STRING" id="946362.F2UCU5"/>
<organism evidence="9">
    <name type="scientific">Salpingoeca rosetta (strain ATCC 50818 / BSB-021)</name>
    <dbReference type="NCBI Taxonomy" id="946362"/>
    <lineage>
        <taxon>Eukaryota</taxon>
        <taxon>Choanoflagellata</taxon>
        <taxon>Craspedida</taxon>
        <taxon>Salpingoecidae</taxon>
        <taxon>Salpingoeca</taxon>
    </lineage>
</organism>
<evidence type="ECO:0000256" key="5">
    <source>
        <dbReference type="SAM" id="Coils"/>
    </source>
</evidence>
<dbReference type="GO" id="GO:0006887">
    <property type="term" value="P:exocytosis"/>
    <property type="evidence" value="ECO:0007669"/>
    <property type="project" value="UniProtKB-KW"/>
</dbReference>
<sequence length="716" mass="80632">MMEGELNIVEYIDRLSLPHIDNELHAESLLEAFEEHIELLWKQHEEAKNEVNRLELVSRSGEDRHVTTLQRAADEIEDGMDSLQSLGTNIAAVAVKLVHVGDQLEGAKGRRDRAVDASTLIRHFSAFDDFDSRLLPPFDKLEHRADLDDRDLARGVDRTRRPQDEHLSDDELGVAAALMVKMKHLAAELNPQACTTARQRIAFVNQELEEQCVAEFRRSLVLDKVDRMKFMARTLQSLSPKKHAKVMDVMIDHIMTGFHGLDANVFEAAIQLCKQAASLTSRVFDDPSTVLHLFVHKVFHRVIEAHVSKEMNRAGDKMQCLYNLFLRVGETAAELDEELEMHMDAAMKNDLCRSVFNSYLPDYLDSELDLLRDAYTSALSSFYNEISHERISKGTSPKLGRRLVRGSGDDETPRGDLVDDTLAIGMIHDNQVALHRCAVVAPKTKVAEWCFRIFVELLDGLCKEHLGYALWYGIKTLPPRKPKSEPSLVFLQTMHDVNSTVFLVQKHYQSNVAPLVASNPDVLQACVSRKNAVMTRLEEDIGTGLARCMGAVTEWTKHCLAQQDKHDFKPEDPAVLALSCTKACEMATTFLSKVIKKLGVCLNGKNLSKAQRHLGCAVHSMLMTHITQFTFNGIGAIVLTRDLAAYQHCCAQLQDTFVDGLFDTLKDLSQLLMVKAETIPQLCREGNLVSMDRAVVMRFLHLRHDYKSSKLATLKL</sequence>
<evidence type="ECO:0000313" key="9">
    <source>
        <dbReference type="Proteomes" id="UP000007799"/>
    </source>
</evidence>
<dbReference type="OMA" id="PLCKHHY"/>
<dbReference type="KEGG" id="sre:PTSG_05805"/>
<evidence type="ECO:0000259" key="7">
    <source>
        <dbReference type="Pfam" id="PF20667"/>
    </source>
</evidence>
<proteinExistence type="inferred from homology"/>
<dbReference type="GO" id="GO:0006893">
    <property type="term" value="P:Golgi to plasma membrane transport"/>
    <property type="evidence" value="ECO:0007669"/>
    <property type="project" value="TreeGrafter"/>
</dbReference>
<keyword evidence="9" id="KW-1185">Reference proteome</keyword>
<comment type="similarity">
    <text evidence="1">Belongs to the SEC10 family.</text>
</comment>
<gene>
    <name evidence="8" type="ORF">PTSG_05805</name>
</gene>
<dbReference type="GeneID" id="16073268"/>
<feature type="coiled-coil region" evidence="5">
    <location>
        <begin position="30"/>
        <end position="64"/>
    </location>
</feature>
<dbReference type="Proteomes" id="UP000007799">
    <property type="component" value="Unassembled WGS sequence"/>
</dbReference>
<keyword evidence="3" id="KW-0268">Exocytosis</keyword>
<evidence type="ECO:0000256" key="1">
    <source>
        <dbReference type="ARBA" id="ARBA00006572"/>
    </source>
</evidence>
<name>F2UCU5_SALR5</name>
<dbReference type="RefSeq" id="XP_004992697.1">
    <property type="nucleotide sequence ID" value="XM_004992640.1"/>
</dbReference>